<reference evidence="2" key="1">
    <citation type="submission" date="2023-07" db="EMBL/GenBank/DDBJ databases">
        <authorList>
            <consortium name="AG Swart"/>
            <person name="Singh M."/>
            <person name="Singh A."/>
            <person name="Seah K."/>
            <person name="Emmerich C."/>
        </authorList>
    </citation>
    <scope>NUCLEOTIDE SEQUENCE</scope>
    <source>
        <strain evidence="2">DP1</strain>
    </source>
</reference>
<dbReference type="Proteomes" id="UP001295684">
    <property type="component" value="Unassembled WGS sequence"/>
</dbReference>
<dbReference type="AlphaFoldDB" id="A0AAD1Y2B3"/>
<organism evidence="2 3">
    <name type="scientific">Euplotes crassus</name>
    <dbReference type="NCBI Taxonomy" id="5936"/>
    <lineage>
        <taxon>Eukaryota</taxon>
        <taxon>Sar</taxon>
        <taxon>Alveolata</taxon>
        <taxon>Ciliophora</taxon>
        <taxon>Intramacronucleata</taxon>
        <taxon>Spirotrichea</taxon>
        <taxon>Hypotrichia</taxon>
        <taxon>Euplotida</taxon>
        <taxon>Euplotidae</taxon>
        <taxon>Moneuplotes</taxon>
    </lineage>
</organism>
<protein>
    <submittedName>
        <fullName evidence="2">Uncharacterized protein</fullName>
    </submittedName>
</protein>
<accession>A0AAD1Y2B3</accession>
<evidence type="ECO:0000256" key="1">
    <source>
        <dbReference type="SAM" id="MobiDB-lite"/>
    </source>
</evidence>
<name>A0AAD1Y2B3_EUPCR</name>
<feature type="region of interest" description="Disordered" evidence="1">
    <location>
        <begin position="1"/>
        <end position="29"/>
    </location>
</feature>
<dbReference type="EMBL" id="CAMPGE010024798">
    <property type="protein sequence ID" value="CAI2382615.1"/>
    <property type="molecule type" value="Genomic_DNA"/>
</dbReference>
<comment type="caution">
    <text evidence="2">The sequence shown here is derived from an EMBL/GenBank/DDBJ whole genome shotgun (WGS) entry which is preliminary data.</text>
</comment>
<evidence type="ECO:0000313" key="3">
    <source>
        <dbReference type="Proteomes" id="UP001295684"/>
    </source>
</evidence>
<proteinExistence type="predicted"/>
<gene>
    <name evidence="2" type="ORF">ECRASSUSDP1_LOCUS24093</name>
</gene>
<sequence>MFKSLLGCCSSRDPATRPNTEPVPDDKTEKSLTYIQQIDSISDLLRLKRSNGQMTFSKLVRKIVNNTYDTCIFEDDLHDLIREFAVDDETGEVDPKLKHLLTFFKRDYFYKAEEIANGTYEQLDSIKVRLFLFLVIRDDKSTKTKCFIQTIIKEMKEDTEYSLNTRTAKNLERFSESSSKDEVVQILFHPRDPIMIMVLSLLFAGAILPFVDYYNEAEYEGEDKDFKHFKRLATTNRYIFQSFANHFADNYLFKKNSKKNKRKTEFTVREFENLCRQSYDLLFNSKAVRKMFIKFAKENRDECLMKSKESQRQRYREDERYEIKKEFGRKGSPTKNLFSPKVRGPDQQTAKPLDLDLRKNFDNDREVPVFKNPEEEKSISAIPLEKHSFKEEDITDSRIKYDETGSTIRKSFSPFDMDKSQEIRLEDFEIQKELEIKFGTKLLNLLQNHFENYIVNGEYTCTKKDCQLVKAMKTNFKEHMTTSENDTLSKNSFNHSYRYSVLLSNKDADSNKTNVEKYIENIKIKLKTKELQEYYYDSQNCENVVNSYLRLLEMYHELQIFNRFHQDPSYKEAKIKILETNYLDEFMGELDTGIVSNAIDDELQDFLDIRFLIIPAKINGRLVTYIVEIRDPDIKVDLYYMLEDLKDTEADESNGDDLDTKFREKCSEVIVDLIARAFEAVVYDFKFDDIKADSHEIANLSIMLQEIENRVCGIIENQFTITEDKIKHKVIDRLASLLEI</sequence>
<keyword evidence="3" id="KW-1185">Reference proteome</keyword>
<feature type="region of interest" description="Disordered" evidence="1">
    <location>
        <begin position="329"/>
        <end position="349"/>
    </location>
</feature>
<evidence type="ECO:0000313" key="2">
    <source>
        <dbReference type="EMBL" id="CAI2382615.1"/>
    </source>
</evidence>